<evidence type="ECO:0000313" key="3">
    <source>
        <dbReference type="Proteomes" id="UP001221142"/>
    </source>
</evidence>
<evidence type="ECO:0000256" key="1">
    <source>
        <dbReference type="SAM" id="MobiDB-lite"/>
    </source>
</evidence>
<dbReference type="AlphaFoldDB" id="A0AAD7BGC6"/>
<proteinExistence type="predicted"/>
<reference evidence="2" key="1">
    <citation type="submission" date="2023-03" db="EMBL/GenBank/DDBJ databases">
        <title>Massive genome expansion in bonnet fungi (Mycena s.s.) driven by repeated elements and novel gene families across ecological guilds.</title>
        <authorList>
            <consortium name="Lawrence Berkeley National Laboratory"/>
            <person name="Harder C.B."/>
            <person name="Miyauchi S."/>
            <person name="Viragh M."/>
            <person name="Kuo A."/>
            <person name="Thoen E."/>
            <person name="Andreopoulos B."/>
            <person name="Lu D."/>
            <person name="Skrede I."/>
            <person name="Drula E."/>
            <person name="Henrissat B."/>
            <person name="Morin E."/>
            <person name="Kohler A."/>
            <person name="Barry K."/>
            <person name="LaButti K."/>
            <person name="Morin E."/>
            <person name="Salamov A."/>
            <person name="Lipzen A."/>
            <person name="Mereny Z."/>
            <person name="Hegedus B."/>
            <person name="Baldrian P."/>
            <person name="Stursova M."/>
            <person name="Weitz H."/>
            <person name="Taylor A."/>
            <person name="Grigoriev I.V."/>
            <person name="Nagy L.G."/>
            <person name="Martin F."/>
            <person name="Kauserud H."/>
        </authorList>
    </citation>
    <scope>NUCLEOTIDE SEQUENCE</scope>
    <source>
        <strain evidence="2">9284</strain>
    </source>
</reference>
<evidence type="ECO:0000313" key="2">
    <source>
        <dbReference type="EMBL" id="KAJ7620115.1"/>
    </source>
</evidence>
<dbReference type="Proteomes" id="UP001221142">
    <property type="component" value="Unassembled WGS sequence"/>
</dbReference>
<keyword evidence="3" id="KW-1185">Reference proteome</keyword>
<sequence length="486" mass="52448">MSSFTKAQTEFITKFHAALFAKYDTCSPAETTRFKNLFKGHILASPLFQGADVKAGDRIMRHFGNAITRRRIPCLVEFYPLSGGSLFEQENKSAILAKAQESEHPDDVAFEFAALEMWSALGAAVRDDYEVRAALLGNTVEANAIDFGRAATRALRTLSSGGQAGHLETFTLWALRTQDGELKHGVINAHGANNIPDVDSAAFHAVWIQYADGVIPRLSVNDDVPATNPRALQAIPRFPTVDLKRIAPQELVIVLSSYLDQLWKRTGPGSEWLASDLDPNLFVDPSLAPPVSVGDPRVMTTSDIWLLAEFFTKTSSFGASNPFTFRGGATIPTPEDQIAENMPSMNFAAPSHLIPFTTESENGQRKPNAKAGISQDSIAAPPSQAPQHTVPQVQSMGSVVPSNLAVVPVHPPANTEHGNGNDQKVKVVVTIPTVMNQRPESPLTEEEDDTVPAAPQGKTGAALLKRKAVDVEVVSRKVARSSTASL</sequence>
<feature type="region of interest" description="Disordered" evidence="1">
    <location>
        <begin position="437"/>
        <end position="459"/>
    </location>
</feature>
<accession>A0AAD7BGC6</accession>
<gene>
    <name evidence="2" type="ORF">FB45DRAFT_929493</name>
</gene>
<comment type="caution">
    <text evidence="2">The sequence shown here is derived from an EMBL/GenBank/DDBJ whole genome shotgun (WGS) entry which is preliminary data.</text>
</comment>
<name>A0AAD7BGC6_9AGAR</name>
<organism evidence="2 3">
    <name type="scientific">Roridomyces roridus</name>
    <dbReference type="NCBI Taxonomy" id="1738132"/>
    <lineage>
        <taxon>Eukaryota</taxon>
        <taxon>Fungi</taxon>
        <taxon>Dikarya</taxon>
        <taxon>Basidiomycota</taxon>
        <taxon>Agaricomycotina</taxon>
        <taxon>Agaricomycetes</taxon>
        <taxon>Agaricomycetidae</taxon>
        <taxon>Agaricales</taxon>
        <taxon>Marasmiineae</taxon>
        <taxon>Mycenaceae</taxon>
        <taxon>Roridomyces</taxon>
    </lineage>
</organism>
<feature type="region of interest" description="Disordered" evidence="1">
    <location>
        <begin position="357"/>
        <end position="389"/>
    </location>
</feature>
<protein>
    <submittedName>
        <fullName evidence="2">Uncharacterized protein</fullName>
    </submittedName>
</protein>
<dbReference type="EMBL" id="JARKIF010000017">
    <property type="protein sequence ID" value="KAJ7620115.1"/>
    <property type="molecule type" value="Genomic_DNA"/>
</dbReference>